<evidence type="ECO:0000313" key="2">
    <source>
        <dbReference type="Proteomes" id="UP000765509"/>
    </source>
</evidence>
<protein>
    <submittedName>
        <fullName evidence="1">Uncharacterized protein</fullName>
    </submittedName>
</protein>
<keyword evidence="2" id="KW-1185">Reference proteome</keyword>
<accession>A0A9Q3FY93</accession>
<proteinExistence type="predicted"/>
<dbReference type="EMBL" id="AVOT02051060">
    <property type="protein sequence ID" value="MBW0546103.1"/>
    <property type="molecule type" value="Genomic_DNA"/>
</dbReference>
<evidence type="ECO:0000313" key="1">
    <source>
        <dbReference type="EMBL" id="MBW0546103.1"/>
    </source>
</evidence>
<sequence>MECHSEKAKIFMCSVYEEIVKAEGTSRKKSQRRECHIPEEGRESIRKLATKGLPMDFYDPDWLDHQTSGQKRETADIHTIVFLPEASKSLLVNQTLMEG</sequence>
<gene>
    <name evidence="1" type="ORF">O181_085818</name>
</gene>
<comment type="caution">
    <text evidence="1">The sequence shown here is derived from an EMBL/GenBank/DDBJ whole genome shotgun (WGS) entry which is preliminary data.</text>
</comment>
<dbReference type="AlphaFoldDB" id="A0A9Q3FY93"/>
<dbReference type="Proteomes" id="UP000765509">
    <property type="component" value="Unassembled WGS sequence"/>
</dbReference>
<dbReference type="OrthoDB" id="2507113at2759"/>
<name>A0A9Q3FY93_9BASI</name>
<reference evidence="1" key="1">
    <citation type="submission" date="2021-03" db="EMBL/GenBank/DDBJ databases">
        <title>Draft genome sequence of rust myrtle Austropuccinia psidii MF-1, a brazilian biotype.</title>
        <authorList>
            <person name="Quecine M.C."/>
            <person name="Pachon D.M.R."/>
            <person name="Bonatelli M.L."/>
            <person name="Correr F.H."/>
            <person name="Franceschini L.M."/>
            <person name="Leite T.F."/>
            <person name="Margarido G.R.A."/>
            <person name="Almeida C.A."/>
            <person name="Ferrarezi J.A."/>
            <person name="Labate C.A."/>
        </authorList>
    </citation>
    <scope>NUCLEOTIDE SEQUENCE</scope>
    <source>
        <strain evidence="1">MF-1</strain>
    </source>
</reference>
<organism evidence="1 2">
    <name type="scientific">Austropuccinia psidii MF-1</name>
    <dbReference type="NCBI Taxonomy" id="1389203"/>
    <lineage>
        <taxon>Eukaryota</taxon>
        <taxon>Fungi</taxon>
        <taxon>Dikarya</taxon>
        <taxon>Basidiomycota</taxon>
        <taxon>Pucciniomycotina</taxon>
        <taxon>Pucciniomycetes</taxon>
        <taxon>Pucciniales</taxon>
        <taxon>Sphaerophragmiaceae</taxon>
        <taxon>Austropuccinia</taxon>
    </lineage>
</organism>